<keyword evidence="3" id="KW-0238">DNA-binding</keyword>
<proteinExistence type="inferred from homology"/>
<dbReference type="RefSeq" id="WP_345045900.1">
    <property type="nucleotide sequence ID" value="NZ_BAABED010000001.1"/>
</dbReference>
<evidence type="ECO:0000256" key="3">
    <source>
        <dbReference type="ARBA" id="ARBA00023125"/>
    </source>
</evidence>
<dbReference type="InterPro" id="IPR000847">
    <property type="entry name" value="LysR_HTH_N"/>
</dbReference>
<keyword evidence="4" id="KW-0804">Transcription</keyword>
<comment type="caution">
    <text evidence="6">The sequence shown here is derived from an EMBL/GenBank/DDBJ whole genome shotgun (WGS) entry which is preliminary data.</text>
</comment>
<name>A0ABV5UJ63_9MICC</name>
<dbReference type="Gene3D" id="1.10.10.10">
    <property type="entry name" value="Winged helix-like DNA-binding domain superfamily/Winged helix DNA-binding domain"/>
    <property type="match status" value="1"/>
</dbReference>
<feature type="domain" description="HTH lysR-type" evidence="5">
    <location>
        <begin position="1"/>
        <end position="57"/>
    </location>
</feature>
<evidence type="ECO:0000313" key="7">
    <source>
        <dbReference type="Proteomes" id="UP001589536"/>
    </source>
</evidence>
<dbReference type="Proteomes" id="UP001589536">
    <property type="component" value="Unassembled WGS sequence"/>
</dbReference>
<keyword evidence="2" id="KW-0805">Transcription regulation</keyword>
<evidence type="ECO:0000256" key="4">
    <source>
        <dbReference type="ARBA" id="ARBA00023163"/>
    </source>
</evidence>
<evidence type="ECO:0000259" key="5">
    <source>
        <dbReference type="PROSITE" id="PS50931"/>
    </source>
</evidence>
<accession>A0ABV5UJ63</accession>
<dbReference type="PANTHER" id="PTHR30579:SF7">
    <property type="entry name" value="HTH-TYPE TRANSCRIPTIONAL REGULATOR LRHA-RELATED"/>
    <property type="match status" value="1"/>
</dbReference>
<dbReference type="SUPFAM" id="SSF46785">
    <property type="entry name" value="Winged helix' DNA-binding domain"/>
    <property type="match status" value="1"/>
</dbReference>
<evidence type="ECO:0000256" key="1">
    <source>
        <dbReference type="ARBA" id="ARBA00009437"/>
    </source>
</evidence>
<gene>
    <name evidence="6" type="ORF">ACFFPI_00100</name>
</gene>
<dbReference type="Pfam" id="PF00126">
    <property type="entry name" value="HTH_1"/>
    <property type="match status" value="1"/>
</dbReference>
<sequence>MNLLAACEAFVHVCDARSFTVAAARIGIPQSAASRRVAALEQHLGHIVIDRDNHRPSRFGATLLPYARRLTQLAGRIEEIAGQSHLQAITLAVPEGCLAQKVARLIRDAQKGSIDLEVVYAGWDLGDKDMSDPEPRTALVPSPPDISAWAIPLGVGQAHREETGPFFLDCLRPRRRLDARTSRLWILPEDDVSHIRDRLYHLRDSNGLKPGQVERAPSAQAAALAAFRDDDLVLCTPGEAQRFELHWRPLGEVRLNRTYAITGVDTTEVATLKDKLWAHIADVLGAQAIEY</sequence>
<dbReference type="EMBL" id="JBHMBH010000001">
    <property type="protein sequence ID" value="MFB9712559.1"/>
    <property type="molecule type" value="Genomic_DNA"/>
</dbReference>
<comment type="similarity">
    <text evidence="1">Belongs to the LysR transcriptional regulatory family.</text>
</comment>
<protein>
    <submittedName>
        <fullName evidence="6">LysR family transcriptional regulator</fullName>
    </submittedName>
</protein>
<dbReference type="InterPro" id="IPR036390">
    <property type="entry name" value="WH_DNA-bd_sf"/>
</dbReference>
<organism evidence="6 7">
    <name type="scientific">Arthrobacter methylotrophus</name>
    <dbReference type="NCBI Taxonomy" id="121291"/>
    <lineage>
        <taxon>Bacteria</taxon>
        <taxon>Bacillati</taxon>
        <taxon>Actinomycetota</taxon>
        <taxon>Actinomycetes</taxon>
        <taxon>Micrococcales</taxon>
        <taxon>Micrococcaceae</taxon>
        <taxon>Arthrobacter</taxon>
    </lineage>
</organism>
<evidence type="ECO:0000313" key="6">
    <source>
        <dbReference type="EMBL" id="MFB9712559.1"/>
    </source>
</evidence>
<evidence type="ECO:0000256" key="2">
    <source>
        <dbReference type="ARBA" id="ARBA00023015"/>
    </source>
</evidence>
<dbReference type="PANTHER" id="PTHR30579">
    <property type="entry name" value="TRANSCRIPTIONAL REGULATOR"/>
    <property type="match status" value="1"/>
</dbReference>
<reference evidence="6 7" key="1">
    <citation type="submission" date="2024-09" db="EMBL/GenBank/DDBJ databases">
        <authorList>
            <person name="Sun Q."/>
            <person name="Mori K."/>
        </authorList>
    </citation>
    <scope>NUCLEOTIDE SEQUENCE [LARGE SCALE GENOMIC DNA]</scope>
    <source>
        <strain evidence="6 7">JCM 13519</strain>
    </source>
</reference>
<dbReference type="InterPro" id="IPR050176">
    <property type="entry name" value="LTTR"/>
</dbReference>
<dbReference type="InterPro" id="IPR036388">
    <property type="entry name" value="WH-like_DNA-bd_sf"/>
</dbReference>
<dbReference type="PROSITE" id="PS50931">
    <property type="entry name" value="HTH_LYSR"/>
    <property type="match status" value="1"/>
</dbReference>
<keyword evidence="7" id="KW-1185">Reference proteome</keyword>